<evidence type="ECO:0000256" key="10">
    <source>
        <dbReference type="PROSITE-ProRule" id="PRU00169"/>
    </source>
</evidence>
<dbReference type="PROSITE" id="PS00108">
    <property type="entry name" value="PROTEIN_KINASE_ST"/>
    <property type="match status" value="1"/>
</dbReference>
<dbReference type="GO" id="GO:0005634">
    <property type="term" value="C:nucleus"/>
    <property type="evidence" value="ECO:0007669"/>
    <property type="project" value="TreeGrafter"/>
</dbReference>
<dbReference type="PANTHER" id="PTHR24356">
    <property type="entry name" value="SERINE/THREONINE-PROTEIN KINASE"/>
    <property type="match status" value="1"/>
</dbReference>
<dbReference type="Pfam" id="PF00069">
    <property type="entry name" value="Pkinase"/>
    <property type="match status" value="2"/>
</dbReference>
<dbReference type="GO" id="GO:1900445">
    <property type="term" value="P:positive regulation of filamentous growth of a population of unicellular organisms in response to biotic stimulus"/>
    <property type="evidence" value="ECO:0007669"/>
    <property type="project" value="UniProtKB-ARBA"/>
</dbReference>
<feature type="compositionally biased region" description="Polar residues" evidence="11">
    <location>
        <begin position="707"/>
        <end position="728"/>
    </location>
</feature>
<dbReference type="eggNOG" id="KOG0605">
    <property type="taxonomic scope" value="Eukaryota"/>
</dbReference>
<feature type="compositionally biased region" description="Polar residues" evidence="11">
    <location>
        <begin position="1045"/>
        <end position="1054"/>
    </location>
</feature>
<protein>
    <recommendedName>
        <fullName evidence="1">non-specific serine/threonine protein kinase</fullName>
        <ecNumber evidence="1">2.7.11.1</ecNumber>
    </recommendedName>
</protein>
<feature type="compositionally biased region" description="Acidic residues" evidence="11">
    <location>
        <begin position="214"/>
        <end position="224"/>
    </location>
</feature>
<feature type="compositionally biased region" description="Polar residues" evidence="11">
    <location>
        <begin position="572"/>
        <end position="589"/>
    </location>
</feature>
<dbReference type="Proteomes" id="UP000005222">
    <property type="component" value="Chromosome N"/>
</dbReference>
<feature type="region of interest" description="Disordered" evidence="11">
    <location>
        <begin position="1369"/>
        <end position="1452"/>
    </location>
</feature>
<reference evidence="16 17" key="1">
    <citation type="journal article" date="2012" name="G3 (Bethesda)">
        <title>Pichia sorbitophila, an interspecies yeast hybrid reveals early steps of genome resolution following polyploidization.</title>
        <authorList>
            <person name="Leh Louis V."/>
            <person name="Despons L."/>
            <person name="Friedrich A."/>
            <person name="Martin T."/>
            <person name="Durrens P."/>
            <person name="Casaregola S."/>
            <person name="Neuveglise C."/>
            <person name="Fairhead C."/>
            <person name="Marck C."/>
            <person name="Cruz J.A."/>
            <person name="Straub M.L."/>
            <person name="Kugler V."/>
            <person name="Sacerdot C."/>
            <person name="Uzunov Z."/>
            <person name="Thierry A."/>
            <person name="Weiss S."/>
            <person name="Bleykasten C."/>
            <person name="De Montigny J."/>
            <person name="Jacques N."/>
            <person name="Jung P."/>
            <person name="Lemaire M."/>
            <person name="Mallet S."/>
            <person name="Morel G."/>
            <person name="Richard G.F."/>
            <person name="Sarkar A."/>
            <person name="Savel G."/>
            <person name="Schacherer J."/>
            <person name="Seret M.L."/>
            <person name="Talla E."/>
            <person name="Samson G."/>
            <person name="Jubin C."/>
            <person name="Poulain J."/>
            <person name="Vacherie B."/>
            <person name="Barbe V."/>
            <person name="Pelletier E."/>
            <person name="Sherman D.J."/>
            <person name="Westhof E."/>
            <person name="Weissenbach J."/>
            <person name="Baret P.V."/>
            <person name="Wincker P."/>
            <person name="Gaillardin C."/>
            <person name="Dujon B."/>
            <person name="Souciet J.L."/>
        </authorList>
    </citation>
    <scope>NUCLEOTIDE SEQUENCE [LARGE SCALE GENOMIC DNA]</scope>
    <source>
        <strain evidence="17">ATCC MYA-4447 / BCRC 22081 / CBS 7064 / NBRC 10061 / NRRL Y-12695</strain>
    </source>
</reference>
<dbReference type="InterPro" id="IPR000961">
    <property type="entry name" value="AGC-kinase_C"/>
</dbReference>
<keyword evidence="5" id="KW-0547">Nucleotide-binding</keyword>
<evidence type="ECO:0000313" key="17">
    <source>
        <dbReference type="Proteomes" id="UP000005222"/>
    </source>
</evidence>
<feature type="region of interest" description="Disordered" evidence="11">
    <location>
        <begin position="377"/>
        <end position="401"/>
    </location>
</feature>
<feature type="compositionally biased region" description="Low complexity" evidence="11">
    <location>
        <begin position="590"/>
        <end position="602"/>
    </location>
</feature>
<comment type="catalytic activity">
    <reaction evidence="9">
        <text>L-seryl-[protein] + ATP = O-phospho-L-seryl-[protein] + ADP + H(+)</text>
        <dbReference type="Rhea" id="RHEA:17989"/>
        <dbReference type="Rhea" id="RHEA-COMP:9863"/>
        <dbReference type="Rhea" id="RHEA-COMP:11604"/>
        <dbReference type="ChEBI" id="CHEBI:15378"/>
        <dbReference type="ChEBI" id="CHEBI:29999"/>
        <dbReference type="ChEBI" id="CHEBI:30616"/>
        <dbReference type="ChEBI" id="CHEBI:83421"/>
        <dbReference type="ChEBI" id="CHEBI:456216"/>
        <dbReference type="EC" id="2.7.11.1"/>
    </reaction>
</comment>
<dbReference type="PROSITE" id="PS50110">
    <property type="entry name" value="RESPONSE_REGULATORY"/>
    <property type="match status" value="1"/>
</dbReference>
<feature type="compositionally biased region" description="Low complexity" evidence="11">
    <location>
        <begin position="1304"/>
        <end position="1325"/>
    </location>
</feature>
<feature type="region of interest" description="Disordered" evidence="11">
    <location>
        <begin position="1273"/>
        <end position="1339"/>
    </location>
</feature>
<evidence type="ECO:0000256" key="3">
    <source>
        <dbReference type="ARBA" id="ARBA00022553"/>
    </source>
</evidence>
<dbReference type="GO" id="GO:0036180">
    <property type="term" value="P:filamentous growth of a population of unicellular organisms in response to biotic stimulus"/>
    <property type="evidence" value="ECO:0007669"/>
    <property type="project" value="UniProtKB-ARBA"/>
</dbReference>
<feature type="compositionally biased region" description="Low complexity" evidence="11">
    <location>
        <begin position="1373"/>
        <end position="1403"/>
    </location>
</feature>
<keyword evidence="17" id="KW-1185">Reference proteome</keyword>
<evidence type="ECO:0000256" key="8">
    <source>
        <dbReference type="ARBA" id="ARBA00047899"/>
    </source>
</evidence>
<evidence type="ECO:0000259" key="13">
    <source>
        <dbReference type="PROSITE" id="PS50110"/>
    </source>
</evidence>
<sequence length="1677" mass="184918">MSSKKTEGECDEQVRGRLGIIDDDSEGLKVRKASHNLTSDMYVKNKPMSVSPCTVDRKESTGVVDDVSKSGVGGLGKSALEYKEFVDNFQEQIDLRLASSSNPTAVMELDLDGKVTYLSRNWELIVGTKIKKIVNRPISNIIIGNGAEDLNIFNNAIDQMIRNDGSYKVKFVTATNDRMFTDSDGAYESGRATPYNSTEDLTRNAVMEMRNQEPEYDSQVDETVEGSASEQSSVSSKLSNNGEIIELEAQGIIIHDPKTKIPKHSMWIIKHFVHIDLDLTLPENLINVLGFGAELFEGYLFSLQEMGIIDEESVPQPKTILCRICEQNIPVWFIEKHSDLCLVENKASEEVQRTHDAIADQRDLILRISETLFNYTMQSQSGPSSPTSLSSSTSSGSASSGNSLVLDYRGIPLPLPGTSEPFKANNQHVLTYADQGTMFLTRKFPFGILKRLADLCDESLQLNPMELNLEGQFQFTPNSERAMNSIQNWKVLETSDLAIRSMMQDTQELVNQKLEALYRLVSVLQYSEKIKKEVDELVLSTVRETVAKIKEHTMINEQLTSYSLPSEEKSFHLTNKGNSQSREGSTTGDSTPNPTTSSQSTQFLSAKSNDILNENDEGDEIKSNSSVTPKDILLRGRSLTKNYNESDSASPSSLAINSNINTRDFITSSLQDLDIGKKSTDAISNSSSYSSPRRHLSPAPYVEKHSFSSLQRNTNSKLESTPTSSPSLQYAELNTGGTERPDQSYERPSQGSGGYGGNHLSISSSNNSGKGSLKPPLSPLLVSQTPSSKPSYVGIKDYEIIKAISKGAFGSVFLAKRKLTGDYVAIKCLKKRDMIAKNQILNVRSERAVMMRQTDSPYVAQLYCSFQTKDYLYLVMEYLNGGDCATLLKVLGTLGPPWACRYTAEVVVGVEDLHKRGIIHRDLKPDNLLIDSKGHLKLTDFGLSRLGVVGRQARKQRNSSTSEQAIEIFRKSINQPGALGSATVTTPLTASFDSPSSDSSSHQRNMSDTSFTLSPTAENTKITSPTLQTLSTSSTNANPALIDSYRQSSPQPHQQIGLLGNRSLQPVKTSMRTGSMSSAAGSPLLKPILPRTASESSFSIVEDDIPFSPWQNTNSTYALFDPENESNEIKKFVGTPDYLAPETIEGVGQSNASDWWSLGCILFEFLFGYPPFHASTPNEVFKNILKCNINWPPLSEEEEAKICPPDAKDLINKLLTLEPEKRLGHNGADEIKNHPFFKGIDWETLFVEEPSFVPIVDNPESTDYFDTRGAELSQFPKEDSDEEKNTEREKAASSSSVYGGGLLGNSSGSRGSISGGNSSIHPSNSFQKERRGSRFTDPSEFGSFHFRNLNVLEKANKDIINRLKTEHMEHRVSFSSSSSESTPYSRSRGLSFSGSNNLNSSGSPFKRPTSPASFLNQRASSPGKMDKEHSSSNSPRVSSRHERLGSSVSNYSSGEDYYELGRTNSSNDNLKFLGGHRPSIHSLSKQIFKTASDSPTSSDTEDYKSSALMRVRKRRESSRRQGSHGGLFSPTGSTNSSDATPPRLYEFDILYCEPNPAVRHANCKLLESIGCIVVTVSDGDELIRRSTSQVKFDMIFTALKLPRVDVSDAVKLIKYTSTINSDTPIVAITGLGKEAADMMVFDDILERPVSVKDLKNCFNRCFYSSSIHDAEAVESDS</sequence>
<feature type="compositionally biased region" description="Polar residues" evidence="11">
    <location>
        <begin position="1002"/>
        <end position="1022"/>
    </location>
</feature>
<keyword evidence="2" id="KW-0723">Serine/threonine-protein kinase</keyword>
<dbReference type="PROSITE" id="PS50011">
    <property type="entry name" value="PROTEIN_KINASE_DOM"/>
    <property type="match status" value="1"/>
</dbReference>
<dbReference type="InterPro" id="IPR035965">
    <property type="entry name" value="PAS-like_dom_sf"/>
</dbReference>
<keyword evidence="4" id="KW-0808">Transferase</keyword>
<feature type="region of interest" description="Disordered" evidence="11">
    <location>
        <begin position="1488"/>
        <end position="1539"/>
    </location>
</feature>
<feature type="domain" description="PAS" evidence="14">
    <location>
        <begin position="91"/>
        <end position="164"/>
    </location>
</feature>
<dbReference type="SMART" id="SM00220">
    <property type="entry name" value="S_TKc"/>
    <property type="match status" value="1"/>
</dbReference>
<evidence type="ECO:0000256" key="4">
    <source>
        <dbReference type="ARBA" id="ARBA00022679"/>
    </source>
</evidence>
<evidence type="ECO:0000256" key="5">
    <source>
        <dbReference type="ARBA" id="ARBA00022741"/>
    </source>
</evidence>
<evidence type="ECO:0000256" key="2">
    <source>
        <dbReference type="ARBA" id="ARBA00022527"/>
    </source>
</evidence>
<feature type="compositionally biased region" description="Low complexity" evidence="11">
    <location>
        <begin position="378"/>
        <end position="401"/>
    </location>
</feature>
<dbReference type="GO" id="GO:0006950">
    <property type="term" value="P:response to stress"/>
    <property type="evidence" value="ECO:0007669"/>
    <property type="project" value="UniProtKB-ARBA"/>
</dbReference>
<evidence type="ECO:0000256" key="1">
    <source>
        <dbReference type="ARBA" id="ARBA00012513"/>
    </source>
</evidence>
<feature type="region of interest" description="Disordered" evidence="11">
    <location>
        <begin position="213"/>
        <end position="235"/>
    </location>
</feature>
<proteinExistence type="predicted"/>
<evidence type="ECO:0000259" key="12">
    <source>
        <dbReference type="PROSITE" id="PS50011"/>
    </source>
</evidence>
<dbReference type="GO" id="GO:0000160">
    <property type="term" value="P:phosphorelay signal transduction system"/>
    <property type="evidence" value="ECO:0007669"/>
    <property type="project" value="InterPro"/>
</dbReference>
<dbReference type="EMBL" id="FO082046">
    <property type="protein sequence ID" value="CCE86387.1"/>
    <property type="molecule type" value="Genomic_DNA"/>
</dbReference>
<feature type="compositionally biased region" description="Low complexity" evidence="11">
    <location>
        <begin position="681"/>
        <end position="691"/>
    </location>
</feature>
<evidence type="ECO:0000259" key="14">
    <source>
        <dbReference type="PROSITE" id="PS50112"/>
    </source>
</evidence>
<dbReference type="Gene3D" id="1.10.510.10">
    <property type="entry name" value="Transferase(Phosphotransferase) domain 1"/>
    <property type="match status" value="2"/>
</dbReference>
<evidence type="ECO:0000256" key="7">
    <source>
        <dbReference type="ARBA" id="ARBA00022840"/>
    </source>
</evidence>
<dbReference type="OMA" id="AKLYYAF"/>
<dbReference type="InterPro" id="IPR050236">
    <property type="entry name" value="Ser_Thr_kinase_AGC"/>
</dbReference>
<dbReference type="InterPro" id="IPR000014">
    <property type="entry name" value="PAS"/>
</dbReference>
<feature type="domain" description="AGC-kinase C-terminal" evidence="15">
    <location>
        <begin position="1238"/>
        <end position="1356"/>
    </location>
</feature>
<keyword evidence="7" id="KW-0067">ATP-binding</keyword>
<comment type="caution">
    <text evidence="10">Lacks conserved residue(s) required for the propagation of feature annotation.</text>
</comment>
<accession>G8Y0N4</accession>
<dbReference type="PROSITE" id="PS51285">
    <property type="entry name" value="AGC_KINASE_CTER"/>
    <property type="match status" value="1"/>
</dbReference>
<feature type="compositionally biased region" description="Low complexity" evidence="11">
    <location>
        <begin position="991"/>
        <end position="1000"/>
    </location>
</feature>
<feature type="region of interest" description="Disordered" evidence="11">
    <location>
        <begin position="980"/>
        <end position="1065"/>
    </location>
</feature>
<keyword evidence="3" id="KW-0597">Phosphoprotein</keyword>
<dbReference type="HOGENOM" id="CLU_000709_4_1_1"/>
<dbReference type="SMART" id="SM00448">
    <property type="entry name" value="REC"/>
    <property type="match status" value="1"/>
</dbReference>
<feature type="compositionally biased region" description="Low complexity" evidence="11">
    <location>
        <begin position="760"/>
        <end position="781"/>
    </location>
</feature>
<dbReference type="OrthoDB" id="162894at2759"/>
<dbReference type="FunCoup" id="G8Y0N4">
    <property type="interactions" value="398"/>
</dbReference>
<evidence type="ECO:0000256" key="9">
    <source>
        <dbReference type="ARBA" id="ARBA00048679"/>
    </source>
</evidence>
<dbReference type="InterPro" id="IPR000719">
    <property type="entry name" value="Prot_kinase_dom"/>
</dbReference>
<dbReference type="PANTHER" id="PTHR24356:SF1">
    <property type="entry name" value="SERINE_THREONINE-PROTEIN KINASE GREATWALL"/>
    <property type="match status" value="1"/>
</dbReference>
<dbReference type="EC" id="2.7.11.1" evidence="1"/>
<feature type="region of interest" description="Disordered" evidence="11">
    <location>
        <begin position="680"/>
        <end position="790"/>
    </location>
</feature>
<dbReference type="GO" id="GO:0005524">
    <property type="term" value="F:ATP binding"/>
    <property type="evidence" value="ECO:0007669"/>
    <property type="project" value="UniProtKB-KW"/>
</dbReference>
<evidence type="ECO:0000313" key="16">
    <source>
        <dbReference type="EMBL" id="CCE86387.1"/>
    </source>
</evidence>
<dbReference type="FunFam" id="1.10.510.10:FF:000340">
    <property type="entry name" value="Serine threonine protein kinase"/>
    <property type="match status" value="1"/>
</dbReference>
<feature type="domain" description="Protein kinase" evidence="12">
    <location>
        <begin position="798"/>
        <end position="1237"/>
    </location>
</feature>
<dbReference type="InterPro" id="IPR008271">
    <property type="entry name" value="Ser/Thr_kinase_AS"/>
</dbReference>
<feature type="region of interest" description="Disordered" evidence="11">
    <location>
        <begin position="565"/>
        <end position="603"/>
    </location>
</feature>
<dbReference type="FunFam" id="3.30.200.20:FF:001008">
    <property type="entry name" value="Serine/threonine-protein kinase cek1"/>
    <property type="match status" value="1"/>
</dbReference>
<dbReference type="PROSITE" id="PS50112">
    <property type="entry name" value="PAS"/>
    <property type="match status" value="1"/>
</dbReference>
<dbReference type="GO" id="GO:0005737">
    <property type="term" value="C:cytoplasm"/>
    <property type="evidence" value="ECO:0007669"/>
    <property type="project" value="TreeGrafter"/>
</dbReference>
<feature type="compositionally biased region" description="Polar residues" evidence="11">
    <location>
        <begin position="1530"/>
        <end position="1539"/>
    </location>
</feature>
<feature type="domain" description="Response regulatory" evidence="13">
    <location>
        <begin position="1548"/>
        <end position="1662"/>
    </location>
</feature>
<dbReference type="InParanoid" id="G8Y0N4"/>
<dbReference type="InterPro" id="IPR011009">
    <property type="entry name" value="Kinase-like_dom_sf"/>
</dbReference>
<dbReference type="SUPFAM" id="SSF56112">
    <property type="entry name" value="Protein kinase-like (PK-like)"/>
    <property type="match status" value="1"/>
</dbReference>
<dbReference type="GO" id="GO:0004674">
    <property type="term" value="F:protein serine/threonine kinase activity"/>
    <property type="evidence" value="ECO:0007669"/>
    <property type="project" value="UniProtKB-KW"/>
</dbReference>
<organism evidence="16 17">
    <name type="scientific">Pichia sorbitophila (strain ATCC MYA-4447 / BCRC 22081 / CBS 7064 / NBRC 10061 / NRRL Y-12695)</name>
    <name type="common">Hybrid yeast</name>
    <dbReference type="NCBI Taxonomy" id="559304"/>
    <lineage>
        <taxon>Eukaryota</taxon>
        <taxon>Fungi</taxon>
        <taxon>Dikarya</taxon>
        <taxon>Ascomycota</taxon>
        <taxon>Saccharomycotina</taxon>
        <taxon>Pichiomycetes</taxon>
        <taxon>Debaryomycetaceae</taxon>
        <taxon>Millerozyma</taxon>
    </lineage>
</organism>
<evidence type="ECO:0000256" key="6">
    <source>
        <dbReference type="ARBA" id="ARBA00022777"/>
    </source>
</evidence>
<dbReference type="InterPro" id="IPR011006">
    <property type="entry name" value="CheY-like_superfamily"/>
</dbReference>
<dbReference type="SUPFAM" id="SSF52172">
    <property type="entry name" value="CheY-like"/>
    <property type="match status" value="1"/>
</dbReference>
<evidence type="ECO:0000259" key="15">
    <source>
        <dbReference type="PROSITE" id="PS51285"/>
    </source>
</evidence>
<comment type="catalytic activity">
    <reaction evidence="8">
        <text>L-threonyl-[protein] + ATP = O-phospho-L-threonyl-[protein] + ADP + H(+)</text>
        <dbReference type="Rhea" id="RHEA:46608"/>
        <dbReference type="Rhea" id="RHEA-COMP:11060"/>
        <dbReference type="Rhea" id="RHEA-COMP:11605"/>
        <dbReference type="ChEBI" id="CHEBI:15378"/>
        <dbReference type="ChEBI" id="CHEBI:30013"/>
        <dbReference type="ChEBI" id="CHEBI:30616"/>
        <dbReference type="ChEBI" id="CHEBI:61977"/>
        <dbReference type="ChEBI" id="CHEBI:456216"/>
        <dbReference type="EC" id="2.7.11.1"/>
    </reaction>
</comment>
<dbReference type="Gene3D" id="3.30.450.20">
    <property type="entry name" value="PAS domain"/>
    <property type="match status" value="1"/>
</dbReference>
<evidence type="ECO:0000256" key="11">
    <source>
        <dbReference type="SAM" id="MobiDB-lite"/>
    </source>
</evidence>
<dbReference type="GO" id="GO:1901992">
    <property type="term" value="P:positive regulation of mitotic cell cycle phase transition"/>
    <property type="evidence" value="ECO:0007669"/>
    <property type="project" value="UniProtKB-ARBA"/>
</dbReference>
<feature type="compositionally biased region" description="Low complexity" evidence="11">
    <location>
        <begin position="1023"/>
        <end position="1035"/>
    </location>
</feature>
<feature type="compositionally biased region" description="Polar residues" evidence="11">
    <location>
        <begin position="1488"/>
        <end position="1498"/>
    </location>
</feature>
<dbReference type="Gene3D" id="3.40.50.2300">
    <property type="match status" value="1"/>
</dbReference>
<keyword evidence="6" id="KW-0418">Kinase</keyword>
<dbReference type="STRING" id="559304.G8Y0N4"/>
<name>G8Y0N4_PICSO</name>
<dbReference type="Gene3D" id="3.30.200.20">
    <property type="entry name" value="Phosphorylase Kinase, domain 1"/>
    <property type="match status" value="2"/>
</dbReference>
<gene>
    <name evidence="16" type="primary">Piso0_004873</name>
    <name evidence="16" type="ORF">GNLVRS01_PISO0N02983g</name>
</gene>
<dbReference type="CDD" id="cd00130">
    <property type="entry name" value="PAS"/>
    <property type="match status" value="1"/>
</dbReference>
<feature type="compositionally biased region" description="Polar residues" evidence="11">
    <location>
        <begin position="1410"/>
        <end position="1420"/>
    </location>
</feature>
<dbReference type="InterPro" id="IPR001789">
    <property type="entry name" value="Sig_transdc_resp-reg_receiver"/>
</dbReference>
<dbReference type="SUPFAM" id="SSF55785">
    <property type="entry name" value="PYP-like sensor domain (PAS domain)"/>
    <property type="match status" value="1"/>
</dbReference>